<organism evidence="3 4">
    <name type="scientific">Sandaracinobacter neustonicus</name>
    <dbReference type="NCBI Taxonomy" id="1715348"/>
    <lineage>
        <taxon>Bacteria</taxon>
        <taxon>Pseudomonadati</taxon>
        <taxon>Pseudomonadota</taxon>
        <taxon>Alphaproteobacteria</taxon>
        <taxon>Sphingomonadales</taxon>
        <taxon>Sphingosinicellaceae</taxon>
        <taxon>Sandaracinobacter</taxon>
    </lineage>
</organism>
<keyword evidence="4" id="KW-1185">Reference proteome</keyword>
<protein>
    <submittedName>
        <fullName evidence="3">Uncharacterized protein</fullName>
    </submittedName>
</protein>
<feature type="transmembrane region" description="Helical" evidence="2">
    <location>
        <begin position="26"/>
        <end position="47"/>
    </location>
</feature>
<evidence type="ECO:0000313" key="3">
    <source>
        <dbReference type="EMBL" id="TPE62840.1"/>
    </source>
</evidence>
<dbReference type="Proteomes" id="UP000319897">
    <property type="component" value="Unassembled WGS sequence"/>
</dbReference>
<accession>A0A501XQL4</accession>
<evidence type="ECO:0000256" key="1">
    <source>
        <dbReference type="SAM" id="MobiDB-lite"/>
    </source>
</evidence>
<reference evidence="3 4" key="1">
    <citation type="submission" date="2019-06" db="EMBL/GenBank/DDBJ databases">
        <authorList>
            <person name="Lee I."/>
            <person name="Jang G.I."/>
            <person name="Hwang C.Y."/>
        </authorList>
    </citation>
    <scope>NUCLEOTIDE SEQUENCE [LARGE SCALE GENOMIC DNA]</scope>
    <source>
        <strain evidence="3 4">PAMC 28131</strain>
    </source>
</reference>
<evidence type="ECO:0000313" key="4">
    <source>
        <dbReference type="Proteomes" id="UP000319897"/>
    </source>
</evidence>
<sequence length="89" mass="9722">MDNDNHPFGEPPRQPQAAEPSPWDVWLARGLLVVGLWFTGSGLFDLVRALPAHWADLLVHAPGIGAGVLFLAGAWRMRAVLRWDPGDDG</sequence>
<proteinExistence type="predicted"/>
<feature type="transmembrane region" description="Helical" evidence="2">
    <location>
        <begin position="54"/>
        <end position="75"/>
    </location>
</feature>
<comment type="caution">
    <text evidence="3">The sequence shown here is derived from an EMBL/GenBank/DDBJ whole genome shotgun (WGS) entry which is preliminary data.</text>
</comment>
<keyword evidence="2" id="KW-1133">Transmembrane helix</keyword>
<keyword evidence="2" id="KW-0472">Membrane</keyword>
<name>A0A501XQL4_9SPHN</name>
<dbReference type="RefSeq" id="WP_140927279.1">
    <property type="nucleotide sequence ID" value="NZ_VFSU01000016.1"/>
</dbReference>
<evidence type="ECO:0000256" key="2">
    <source>
        <dbReference type="SAM" id="Phobius"/>
    </source>
</evidence>
<feature type="region of interest" description="Disordered" evidence="1">
    <location>
        <begin position="1"/>
        <end position="20"/>
    </location>
</feature>
<gene>
    <name evidence="3" type="ORF">FJQ54_04780</name>
</gene>
<keyword evidence="2" id="KW-0812">Transmembrane</keyword>
<dbReference type="EMBL" id="VFSU01000016">
    <property type="protein sequence ID" value="TPE62840.1"/>
    <property type="molecule type" value="Genomic_DNA"/>
</dbReference>
<dbReference type="AlphaFoldDB" id="A0A501XQL4"/>